<keyword evidence="2" id="KW-1185">Reference proteome</keyword>
<gene>
    <name evidence="1" type="ORF">K875_01716</name>
</gene>
<comment type="caution">
    <text evidence="1">The sequence shown here is derived from an EMBL/GenBank/DDBJ whole genome shotgun (WGS) entry which is preliminary data.</text>
</comment>
<reference evidence="1 2" key="1">
    <citation type="submission" date="2014-04" db="EMBL/GenBank/DDBJ databases">
        <title>The Genome Sequence of Mycobacterium tuberculosis TKK-01-0051.</title>
        <authorList>
            <consortium name="The Broad Institute Genomics Platform"/>
            <consortium name="The Broad Institute Genome Sequencing Center for Infectious Disease"/>
            <person name="Earl A.M."/>
            <person name="Cohen K."/>
            <person name="Pym A."/>
            <person name="Bishai W."/>
            <person name="Maharaj K."/>
            <person name="Desjardins C."/>
            <person name="Abeel T."/>
            <person name="Young S."/>
            <person name="Zeng Q."/>
            <person name="Gargeya S."/>
            <person name="Abouelleil A."/>
            <person name="Alvarado L."/>
            <person name="Chapman S.B."/>
            <person name="Gainer-Dewar J."/>
            <person name="Goldberg J."/>
            <person name="Griggs A."/>
            <person name="Gujja S."/>
            <person name="Hansen M."/>
            <person name="Howarth C."/>
            <person name="Imamovic A."/>
            <person name="Larimer J."/>
            <person name="Murphy C."/>
            <person name="Naylor J."/>
            <person name="Pearson M."/>
            <person name="Poon T.W."/>
            <person name="Priest M."/>
            <person name="Roberts A."/>
            <person name="Saif S."/>
            <person name="Shea T."/>
            <person name="Sykes S."/>
            <person name="Wortman J."/>
            <person name="Nusbaum C."/>
            <person name="Birren B."/>
        </authorList>
    </citation>
    <scope>NUCLEOTIDE SEQUENCE [LARGE SCALE GENOMIC DNA]</scope>
    <source>
        <strain evidence="1 2">TKK-01-0051</strain>
    </source>
</reference>
<organism evidence="1 2">
    <name type="scientific">Mycobacterium [tuberculosis] TKK-01-0051</name>
    <dbReference type="NCBI Taxonomy" id="1324261"/>
    <lineage>
        <taxon>Bacteria</taxon>
        <taxon>Bacillati</taxon>
        <taxon>Actinomycetota</taxon>
        <taxon>Actinomycetes</taxon>
        <taxon>Mycobacteriales</taxon>
        <taxon>Mycobacteriaceae</taxon>
        <taxon>Mycobacterium</taxon>
        <taxon>Mycobacterium avium complex (MAC)</taxon>
    </lineage>
</organism>
<protein>
    <recommendedName>
        <fullName evidence="3">Xaa-Pro dipeptidase</fullName>
    </recommendedName>
</protein>
<dbReference type="PATRIC" id="fig|1324261.3.peg.1729"/>
<dbReference type="EMBL" id="JLXW01000005">
    <property type="protein sequence ID" value="KBZ64331.1"/>
    <property type="molecule type" value="Genomic_DNA"/>
</dbReference>
<dbReference type="HOGENOM" id="CLU_162024_1_0_11"/>
<evidence type="ECO:0000313" key="1">
    <source>
        <dbReference type="EMBL" id="KBZ64331.1"/>
    </source>
</evidence>
<dbReference type="AlphaFoldDB" id="A0A051U6V1"/>
<dbReference type="Proteomes" id="UP000025947">
    <property type="component" value="Unassembled WGS sequence"/>
</dbReference>
<evidence type="ECO:0000313" key="2">
    <source>
        <dbReference type="Proteomes" id="UP000025947"/>
    </source>
</evidence>
<sequence>MSAVLPEEFSQLEHLVPEWAIEDGHQRYVKRVNSSMEQIRAFYGEVFPYAEEAVAYIDKFDYAEPLPEDVANLRNLLYSLITVSLAVELWKQPRVKHSANTILTRVS</sequence>
<evidence type="ECO:0008006" key="3">
    <source>
        <dbReference type="Google" id="ProtNLM"/>
    </source>
</evidence>
<proteinExistence type="predicted"/>
<dbReference type="RefSeq" id="WP_044484527.1">
    <property type="nucleotide sequence ID" value="NZ_KK328284.1"/>
</dbReference>
<name>A0A051U6V1_9MYCO</name>
<accession>A0A051U6V1</accession>